<dbReference type="InterPro" id="IPR020841">
    <property type="entry name" value="PKS_Beta-ketoAc_synthase_dom"/>
</dbReference>
<evidence type="ECO:0000256" key="1">
    <source>
        <dbReference type="ARBA" id="ARBA00001957"/>
    </source>
</evidence>
<dbReference type="PANTHER" id="PTHR43775">
    <property type="entry name" value="FATTY ACID SYNTHASE"/>
    <property type="match status" value="1"/>
</dbReference>
<dbReference type="InterPro" id="IPR050091">
    <property type="entry name" value="PKS_NRPS_Biosynth_Enz"/>
</dbReference>
<feature type="domain" description="Ketosynthase family 3 (KS3)" evidence="14">
    <location>
        <begin position="1020"/>
        <end position="1442"/>
    </location>
</feature>
<dbReference type="Pfam" id="PF21089">
    <property type="entry name" value="PKS_DH_N"/>
    <property type="match status" value="2"/>
</dbReference>
<dbReference type="SMART" id="SM00825">
    <property type="entry name" value="PKS_KS"/>
    <property type="match status" value="1"/>
</dbReference>
<dbReference type="Pfam" id="PF00109">
    <property type="entry name" value="ketoacyl-synt"/>
    <property type="match status" value="1"/>
</dbReference>
<dbReference type="Gene3D" id="1.10.1240.100">
    <property type="match status" value="1"/>
</dbReference>
<keyword evidence="9" id="KW-0677">Repeat</keyword>
<organism evidence="16 17">
    <name type="scientific">Bacillus amyloliquefaciens</name>
    <name type="common">Bacillus velezensis</name>
    <dbReference type="NCBI Taxonomy" id="1390"/>
    <lineage>
        <taxon>Bacteria</taxon>
        <taxon>Bacillati</taxon>
        <taxon>Bacillota</taxon>
        <taxon>Bacilli</taxon>
        <taxon>Bacillales</taxon>
        <taxon>Bacillaceae</taxon>
        <taxon>Bacillus</taxon>
        <taxon>Bacillus amyloliquefaciens group</taxon>
    </lineage>
</organism>
<evidence type="ECO:0000256" key="3">
    <source>
        <dbReference type="ARBA" id="ARBA00004496"/>
    </source>
</evidence>
<dbReference type="SMART" id="SM01294">
    <property type="entry name" value="PKS_PP_betabranch"/>
    <property type="match status" value="1"/>
</dbReference>
<dbReference type="Pfam" id="PF08659">
    <property type="entry name" value="KR"/>
    <property type="match status" value="1"/>
</dbReference>
<dbReference type="CDD" id="cd00833">
    <property type="entry name" value="PKS"/>
    <property type="match status" value="1"/>
</dbReference>
<evidence type="ECO:0000259" key="15">
    <source>
        <dbReference type="PROSITE" id="PS52019"/>
    </source>
</evidence>
<evidence type="ECO:0000256" key="2">
    <source>
        <dbReference type="ARBA" id="ARBA00003299"/>
    </source>
</evidence>
<feature type="domain" description="Carrier" evidence="13">
    <location>
        <begin position="423"/>
        <end position="500"/>
    </location>
</feature>
<dbReference type="InterPro" id="IPR014030">
    <property type="entry name" value="Ketoacyl_synth_N"/>
</dbReference>
<keyword evidence="8" id="KW-0808">Transferase</keyword>
<comment type="caution">
    <text evidence="16">The sequence shown here is derived from an EMBL/GenBank/DDBJ whole genome shotgun (WGS) entry which is preliminary data.</text>
</comment>
<keyword evidence="6" id="KW-0963">Cytoplasm</keyword>
<dbReference type="Pfam" id="PF14765">
    <property type="entry name" value="PS-DH"/>
    <property type="match status" value="1"/>
</dbReference>
<dbReference type="Gene3D" id="1.10.1200.10">
    <property type="entry name" value="ACP-like"/>
    <property type="match status" value="2"/>
</dbReference>
<dbReference type="SMART" id="SM00822">
    <property type="entry name" value="PKS_KR"/>
    <property type="match status" value="1"/>
</dbReference>
<evidence type="ECO:0000256" key="7">
    <source>
        <dbReference type="ARBA" id="ARBA00022553"/>
    </source>
</evidence>
<feature type="region of interest" description="N-terminal hotdog fold" evidence="12">
    <location>
        <begin position="1"/>
        <end position="123"/>
    </location>
</feature>
<dbReference type="SUPFAM" id="SSF51735">
    <property type="entry name" value="NAD(P)-binding Rossmann-fold domains"/>
    <property type="match status" value="1"/>
</dbReference>
<evidence type="ECO:0000259" key="13">
    <source>
        <dbReference type="PROSITE" id="PS50075"/>
    </source>
</evidence>
<dbReference type="PROSITE" id="PS52019">
    <property type="entry name" value="PKS_MFAS_DH"/>
    <property type="match status" value="1"/>
</dbReference>
<evidence type="ECO:0000256" key="4">
    <source>
        <dbReference type="ARBA" id="ARBA00004789"/>
    </source>
</evidence>
<comment type="subcellular location">
    <subcellularLocation>
        <location evidence="3">Cytoplasm</location>
    </subcellularLocation>
</comment>
<comment type="cofactor">
    <cofactor evidence="1">
        <name>pantetheine 4'-phosphate</name>
        <dbReference type="ChEBI" id="CHEBI:47942"/>
    </cofactor>
</comment>
<dbReference type="InterPro" id="IPR009081">
    <property type="entry name" value="PP-bd_ACP"/>
</dbReference>
<dbReference type="PROSITE" id="PS52004">
    <property type="entry name" value="KS3_2"/>
    <property type="match status" value="1"/>
</dbReference>
<dbReference type="Gene3D" id="3.40.50.720">
    <property type="entry name" value="NAD(P)-binding Rossmann-like Domain"/>
    <property type="match status" value="1"/>
</dbReference>
<accession>A0AAP4DI61</accession>
<dbReference type="PROSITE" id="PS50075">
    <property type="entry name" value="CARRIER"/>
    <property type="match status" value="2"/>
</dbReference>
<feature type="domain" description="Carrier" evidence="13">
    <location>
        <begin position="323"/>
        <end position="397"/>
    </location>
</feature>
<dbReference type="GO" id="GO:0004312">
    <property type="term" value="F:fatty acid synthase activity"/>
    <property type="evidence" value="ECO:0007669"/>
    <property type="project" value="TreeGrafter"/>
</dbReference>
<dbReference type="Pfam" id="PF00550">
    <property type="entry name" value="PP-binding"/>
    <property type="match status" value="2"/>
</dbReference>
<dbReference type="GO" id="GO:0005737">
    <property type="term" value="C:cytoplasm"/>
    <property type="evidence" value="ECO:0007669"/>
    <property type="project" value="UniProtKB-SubCell"/>
</dbReference>
<dbReference type="Pfam" id="PF02801">
    <property type="entry name" value="Ketoacyl-synt_C"/>
    <property type="match status" value="1"/>
</dbReference>
<keyword evidence="11" id="KW-0012">Acyltransferase</keyword>
<dbReference type="InterPro" id="IPR020806">
    <property type="entry name" value="PKS_PP-bd"/>
</dbReference>
<keyword evidence="7" id="KW-0597">Phosphoprotein</keyword>
<dbReference type="InterPro" id="IPR036291">
    <property type="entry name" value="NAD(P)-bd_dom_sf"/>
</dbReference>
<dbReference type="InterPro" id="IPR042104">
    <property type="entry name" value="PKS_dehydratase_sf"/>
</dbReference>
<dbReference type="FunFam" id="3.40.47.10:FF:000019">
    <property type="entry name" value="Polyketide synthase type I"/>
    <property type="match status" value="1"/>
</dbReference>
<dbReference type="Gene3D" id="3.10.129.110">
    <property type="entry name" value="Polyketide synthase dehydratase"/>
    <property type="match status" value="2"/>
</dbReference>
<dbReference type="SMART" id="SM00823">
    <property type="entry name" value="PKS_PP"/>
    <property type="match status" value="2"/>
</dbReference>
<dbReference type="GO" id="GO:0071770">
    <property type="term" value="P:DIM/DIP cell wall layer assembly"/>
    <property type="evidence" value="ECO:0007669"/>
    <property type="project" value="TreeGrafter"/>
</dbReference>
<proteinExistence type="predicted"/>
<dbReference type="Pfam" id="PF22336">
    <property type="entry name" value="RhiE-like_linker"/>
    <property type="match status" value="1"/>
</dbReference>
<dbReference type="InterPro" id="IPR036736">
    <property type="entry name" value="ACP-like_sf"/>
</dbReference>
<keyword evidence="10" id="KW-0521">NADP</keyword>
<comment type="pathway">
    <text evidence="4">Antibiotic biosynthesis; bacillaene biosynthesis.</text>
</comment>
<evidence type="ECO:0000256" key="6">
    <source>
        <dbReference type="ARBA" id="ARBA00022490"/>
    </source>
</evidence>
<dbReference type="CDD" id="cd08953">
    <property type="entry name" value="KR_2_SDR_x"/>
    <property type="match status" value="1"/>
</dbReference>
<feature type="active site" description="Proton acceptor; for dehydratase activity" evidence="12">
    <location>
        <position position="26"/>
    </location>
</feature>
<keyword evidence="5" id="KW-0596">Phosphopantetheine</keyword>
<dbReference type="EMBL" id="JARKHX010000003">
    <property type="protein sequence ID" value="MDF4193931.1"/>
    <property type="molecule type" value="Genomic_DNA"/>
</dbReference>
<comment type="function">
    <text evidence="2">Involved in some intermediate steps for the synthesis of the antibiotic polyketide bacillaene which is involved in secondary metabolism.</text>
</comment>
<dbReference type="Pfam" id="PF21394">
    <property type="entry name" value="Beta-ketacyl_N"/>
    <property type="match status" value="1"/>
</dbReference>
<dbReference type="InterPro" id="IPR049490">
    <property type="entry name" value="C883_1060-like_KR_N"/>
</dbReference>
<reference evidence="16" key="1">
    <citation type="submission" date="2023-02" db="EMBL/GenBank/DDBJ databases">
        <title>Draft Whole-Genome Sequences of Bacillus Strains of Potential Probiotic for Poultry.</title>
        <authorList>
            <person name="Ma L.M."/>
            <person name="Lopez-Guerra N."/>
            <person name="Zhang G."/>
        </authorList>
    </citation>
    <scope>NUCLEOTIDE SEQUENCE</scope>
    <source>
        <strain evidence="16">OSU1013-24</strain>
    </source>
</reference>
<name>A0AAP4DI61_BACAM</name>
<feature type="region of interest" description="C-terminal hotdog fold" evidence="12">
    <location>
        <begin position="137"/>
        <end position="292"/>
    </location>
</feature>
<dbReference type="InterPro" id="IPR014031">
    <property type="entry name" value="Ketoacyl_synth_C"/>
</dbReference>
<sequence>MRQVASNQNYQFTLTIKHTDYIVRDHRVHGTRIIPGVTFLDMIYRMALSKGLPIEELECQNILYLEPVATSDTFDREIRIRFQGLEQGWEIQAKSRKVKDDCILDESWDENMNCRLMPKIPESMSSINIDEIKHASVREADMEICYDYLKKVDIEHFEFMKSLGKVYASDHSVLAELTLSQIANQYTGYFQLHPTFLDASTIISILYQACPEYFTQGSPASRMKTYIPIHIESFRMTKRLEDRCYVYIEKQDQNHDSGDVIQVSYGLYDAHGEMIAYFTRLSVKHIRSKDLIENLKQTRLETEAASQPKDSLIRKDSIINRSESIETHLKELISGVSNIDLRDIRTDIGFYEQGLDSASLLAIVKELENKTGEQLYPTLLFEQKTIRELAAYIRENQKMSSYFLTRNLPAEKPDLKESKNENLSALITEGDIQQLIADIKGTAPETLSVVKGFYEQGLDSVTLMQAVKALEEKTGRELYPTLLFEYPTIQKLANYFAESGEKTSVDKDLPLHHGENHTALTYLTPHWRQKAAAWDPNCGNKKKRTCLLFQYDRELFHFMRENAENGFENTQIILVLSGNRFSYHGDGVYEIDHREEAHFDRLAADLKKRGQMPDTVVYGWPEGSFAGPEKISEQLSKGAYPLFFFSRALMRSKAEKKVVSLFLYPADHKNDQPLYASVHGAGQSILLENPKLALKTIGISVSDKSSLPELTAEIIRVESTEAHPGETDLYYERNVRWVRALREAEPAQNSGFSFKENGVYMITGGAGGLGLIFAEHIAAQTKANIILAGRSELTEDKKNKISRMKAGGSSVQYIRGDFSDSRDAERIIKTIKRQFGEINGVIHSAGVTHDALLIQKSKDEIQEVIAPKINGTVLLDSLLQTEPLDFFVMFSSSSSMYGNIGQTDYALANRFIDLFAEWREGMRRKKERSGVSVAIGWPLWEDGGMKVDKQTEKWMKQKIGMVPLSKTNGIKAFQDSLSLNASQLIVFEGDKEKLESALQDTFIEDESHEIQINEKADTRHGDIAIIGLSGKYPMAEDLSQFWENLKSGKDCITEIPPDRWNMDDFFSEDRDMKGKSYSKWGGFISGADQFDPLFFHISPREAELMDPQERLFLETAKNCFEDSGYPRNMLEKMKVGVFVGAMWGQYQLFEGEENGAAFSPASVYSSIANRVSYYFHLKGPSLALDTMCSSSLTSIHYACQSIHCGESDMALAGGVNLSIHPNKYKFLSMGQFLSSDGRCRSFGKDGSGYVPGEGVGAVLLKPLKKAIEDQDQIYGVIKGSAVNHGGKTSGYSIPNPDAQAEVISEALRKADIDPNTVNYIEAHGTGTSLGDPIEIQGLKDSYQLNHPCAIGSVKSNIGHLESAAGIAAVTKVLLQMKNKQLVPSLHSDIVNPFIDFDQVPFQVQRKAAEWNIPQNSNAVHPLRAGVSAFGAGGTNAHLILEAYEPPKAFDHQSGRVIFVLSAQDKQRLIKYAKVMADFLSENESKDNNHKLRLQDIAYTLQTGRDHMEERLAIVADSGQVIAEELSAYIRGEKSSLSHTGHTFESEVHNEMPHVCSDYAEAASKWVNGRKIDWETFEVNRNARRISIPGQPLIKQRYWIAEKGDALASADVSKPGHPFLGSNTSDFNQFSFTKKISRNHPFALSLSEGNVSFFPYASLAEMAIVNAAEAFGQPVHTLTDLLWTESMNGMTDIRELMITLTPERGFARFEIYANTKNENKVRLARGNAHIVKPESGMLPEALDIAEVKSEMTEHPAEAPFVIESAKNSDGMLSLHSLPDELYAKRENFTISPEALESAIQASAFFVSGETFPELIGMGAADVYQPLAQNFYVYTQKENRQNSRDVTCHMTFTDGNGSILAECRDVRFRYGHEKDTVQTDDELIRLLRQLETNDIDQKAVLKQLMGEE</sequence>
<dbReference type="InterPro" id="IPR049551">
    <property type="entry name" value="PKS_DH_C"/>
</dbReference>
<dbReference type="SUPFAM" id="SSF47336">
    <property type="entry name" value="ACP-like"/>
    <property type="match status" value="2"/>
</dbReference>
<dbReference type="InterPro" id="IPR057326">
    <property type="entry name" value="KR_dom"/>
</dbReference>
<evidence type="ECO:0000256" key="12">
    <source>
        <dbReference type="PROSITE-ProRule" id="PRU01363"/>
    </source>
</evidence>
<dbReference type="GO" id="GO:0006633">
    <property type="term" value="P:fatty acid biosynthetic process"/>
    <property type="evidence" value="ECO:0007669"/>
    <property type="project" value="TreeGrafter"/>
</dbReference>
<dbReference type="GO" id="GO:0031177">
    <property type="term" value="F:phosphopantetheine binding"/>
    <property type="evidence" value="ECO:0007669"/>
    <property type="project" value="InterPro"/>
</dbReference>
<evidence type="ECO:0000313" key="16">
    <source>
        <dbReference type="EMBL" id="MDF4193931.1"/>
    </source>
</evidence>
<feature type="domain" description="PKS/mFAS DH" evidence="15">
    <location>
        <begin position="1"/>
        <end position="292"/>
    </location>
</feature>
<dbReference type="InterPro" id="IPR016039">
    <property type="entry name" value="Thiolase-like"/>
</dbReference>
<dbReference type="SUPFAM" id="SSF53901">
    <property type="entry name" value="Thiolase-like"/>
    <property type="match status" value="1"/>
</dbReference>
<evidence type="ECO:0000256" key="11">
    <source>
        <dbReference type="ARBA" id="ARBA00023315"/>
    </source>
</evidence>
<evidence type="ECO:0000256" key="10">
    <source>
        <dbReference type="ARBA" id="ARBA00022857"/>
    </source>
</evidence>
<evidence type="ECO:0000256" key="8">
    <source>
        <dbReference type="ARBA" id="ARBA00022679"/>
    </source>
</evidence>
<dbReference type="InterPro" id="IPR013968">
    <property type="entry name" value="PKS_KR"/>
</dbReference>
<feature type="active site" description="Proton donor; for dehydratase activity" evidence="12">
    <location>
        <position position="198"/>
    </location>
</feature>
<dbReference type="InterPro" id="IPR049900">
    <property type="entry name" value="PKS_mFAS_DH"/>
</dbReference>
<dbReference type="Proteomes" id="UP001222377">
    <property type="component" value="Unassembled WGS sequence"/>
</dbReference>
<gene>
    <name evidence="16" type="ORF">PV946_09125</name>
</gene>
<dbReference type="Gene3D" id="3.40.47.10">
    <property type="match status" value="1"/>
</dbReference>
<dbReference type="GO" id="GO:0005886">
    <property type="term" value="C:plasma membrane"/>
    <property type="evidence" value="ECO:0007669"/>
    <property type="project" value="TreeGrafter"/>
</dbReference>
<dbReference type="InterPro" id="IPR054514">
    <property type="entry name" value="RhiE-like_linker"/>
</dbReference>
<protein>
    <submittedName>
        <fullName evidence="16">Type I polyketide synthase</fullName>
    </submittedName>
</protein>
<evidence type="ECO:0000313" key="17">
    <source>
        <dbReference type="Proteomes" id="UP001222377"/>
    </source>
</evidence>
<evidence type="ECO:0000256" key="5">
    <source>
        <dbReference type="ARBA" id="ARBA00022450"/>
    </source>
</evidence>
<evidence type="ECO:0000256" key="9">
    <source>
        <dbReference type="ARBA" id="ARBA00022737"/>
    </source>
</evidence>
<evidence type="ECO:0000259" key="14">
    <source>
        <dbReference type="PROSITE" id="PS52004"/>
    </source>
</evidence>
<dbReference type="InterPro" id="IPR049552">
    <property type="entry name" value="PKS_DH_N"/>
</dbReference>
<dbReference type="PANTHER" id="PTHR43775:SF37">
    <property type="entry name" value="SI:DKEY-61P9.11"/>
    <property type="match status" value="1"/>
</dbReference>